<evidence type="ECO:0000259" key="8">
    <source>
        <dbReference type="Pfam" id="PF14748"/>
    </source>
</evidence>
<dbReference type="NCBIfam" id="TIGR00112">
    <property type="entry name" value="proC"/>
    <property type="match status" value="1"/>
</dbReference>
<dbReference type="Pfam" id="PF03807">
    <property type="entry name" value="F420_oxidored"/>
    <property type="match status" value="1"/>
</dbReference>
<dbReference type="EMBL" id="JAAMPU010000103">
    <property type="protein sequence ID" value="NMH27879.1"/>
    <property type="molecule type" value="Genomic_DNA"/>
</dbReference>
<comment type="pathway">
    <text evidence="4">Amino-acid biosynthesis; L-proline biosynthesis; L-proline from L-glutamate 5-semialdehyde: step 1/1.</text>
</comment>
<evidence type="ECO:0000256" key="6">
    <source>
        <dbReference type="PIRSR" id="PIRSR000193-1"/>
    </source>
</evidence>
<dbReference type="InterPro" id="IPR008927">
    <property type="entry name" value="6-PGluconate_DH-like_C_sf"/>
</dbReference>
<dbReference type="Gene3D" id="1.10.3730.10">
    <property type="entry name" value="ProC C-terminal domain-like"/>
    <property type="match status" value="1"/>
</dbReference>
<dbReference type="InterPro" id="IPR036291">
    <property type="entry name" value="NAD(P)-bd_dom_sf"/>
</dbReference>
<dbReference type="InterPro" id="IPR028939">
    <property type="entry name" value="P5C_Rdtase_cat_N"/>
</dbReference>
<reference evidence="9" key="1">
    <citation type="submission" date="2020-02" db="EMBL/GenBank/DDBJ databases">
        <title>Flavobacterium sp. genome.</title>
        <authorList>
            <person name="Jung H.S."/>
            <person name="Baek J.H."/>
            <person name="Jeon C.O."/>
        </authorList>
    </citation>
    <scope>NUCLEOTIDE SEQUENCE</scope>
    <source>
        <strain evidence="9">SE-s28</strain>
    </source>
</reference>
<evidence type="ECO:0000259" key="7">
    <source>
        <dbReference type="Pfam" id="PF03807"/>
    </source>
</evidence>
<dbReference type="EC" id="1.5.1.2" evidence="4 5"/>
<dbReference type="SUPFAM" id="SSF51735">
    <property type="entry name" value="NAD(P)-binding Rossmann-fold domains"/>
    <property type="match status" value="1"/>
</dbReference>
<comment type="catalytic activity">
    <reaction evidence="4">
        <text>L-proline + NAD(+) = (S)-1-pyrroline-5-carboxylate + NADH + 2 H(+)</text>
        <dbReference type="Rhea" id="RHEA:14105"/>
        <dbReference type="ChEBI" id="CHEBI:15378"/>
        <dbReference type="ChEBI" id="CHEBI:17388"/>
        <dbReference type="ChEBI" id="CHEBI:57540"/>
        <dbReference type="ChEBI" id="CHEBI:57945"/>
        <dbReference type="ChEBI" id="CHEBI:60039"/>
        <dbReference type="EC" id="1.5.1.2"/>
    </reaction>
</comment>
<dbReference type="Proteomes" id="UP000712080">
    <property type="component" value="Unassembled WGS sequence"/>
</dbReference>
<accession>A0A972FKU9</accession>
<dbReference type="PIRSF" id="PIRSF000193">
    <property type="entry name" value="Pyrrol-5-carb_rd"/>
    <property type="match status" value="1"/>
</dbReference>
<comment type="caution">
    <text evidence="9">The sequence shown here is derived from an EMBL/GenBank/DDBJ whole genome shotgun (WGS) entry which is preliminary data.</text>
</comment>
<evidence type="ECO:0000256" key="3">
    <source>
        <dbReference type="ARBA" id="ARBA00023002"/>
    </source>
</evidence>
<dbReference type="SUPFAM" id="SSF48179">
    <property type="entry name" value="6-phosphogluconate dehydrogenase C-terminal domain-like"/>
    <property type="match status" value="1"/>
</dbReference>
<protein>
    <recommendedName>
        <fullName evidence="4 5">Pyrroline-5-carboxylate reductase</fullName>
        <shortName evidence="4">P5C reductase</shortName>
        <shortName evidence="4">P5CR</shortName>
        <ecNumber evidence="4 5">1.5.1.2</ecNumber>
    </recommendedName>
    <alternativeName>
        <fullName evidence="4">PCA reductase</fullName>
    </alternativeName>
</protein>
<dbReference type="PANTHER" id="PTHR11645">
    <property type="entry name" value="PYRROLINE-5-CARBOXYLATE REDUCTASE"/>
    <property type="match status" value="1"/>
</dbReference>
<comment type="catalytic activity">
    <reaction evidence="4">
        <text>L-proline + NADP(+) = (S)-1-pyrroline-5-carboxylate + NADPH + 2 H(+)</text>
        <dbReference type="Rhea" id="RHEA:14109"/>
        <dbReference type="ChEBI" id="CHEBI:15378"/>
        <dbReference type="ChEBI" id="CHEBI:17388"/>
        <dbReference type="ChEBI" id="CHEBI:57783"/>
        <dbReference type="ChEBI" id="CHEBI:58349"/>
        <dbReference type="ChEBI" id="CHEBI:60039"/>
        <dbReference type="EC" id="1.5.1.2"/>
    </reaction>
</comment>
<dbReference type="InterPro" id="IPR029036">
    <property type="entry name" value="P5CR_dimer"/>
</dbReference>
<feature type="binding site" evidence="6">
    <location>
        <begin position="6"/>
        <end position="11"/>
    </location>
    <ligand>
        <name>NADP(+)</name>
        <dbReference type="ChEBI" id="CHEBI:58349"/>
    </ligand>
</feature>
<keyword evidence="4" id="KW-0641">Proline biosynthesis</keyword>
<feature type="domain" description="Pyrroline-5-carboxylate reductase catalytic N-terminal" evidence="7">
    <location>
        <begin position="2"/>
        <end position="96"/>
    </location>
</feature>
<evidence type="ECO:0000256" key="4">
    <source>
        <dbReference type="HAMAP-Rule" id="MF_01925"/>
    </source>
</evidence>
<evidence type="ECO:0000313" key="9">
    <source>
        <dbReference type="EMBL" id="NMH27879.1"/>
    </source>
</evidence>
<evidence type="ECO:0000313" key="10">
    <source>
        <dbReference type="Proteomes" id="UP000712080"/>
    </source>
</evidence>
<dbReference type="AlphaFoldDB" id="A0A972FKU9"/>
<comment type="similarity">
    <text evidence="1 4">Belongs to the pyrroline-5-carboxylate reductase family.</text>
</comment>
<dbReference type="Gene3D" id="3.40.50.720">
    <property type="entry name" value="NAD(P)-binding Rossmann-like Domain"/>
    <property type="match status" value="1"/>
</dbReference>
<keyword evidence="2 4" id="KW-0521">NADP</keyword>
<dbReference type="RefSeq" id="WP_169526949.1">
    <property type="nucleotide sequence ID" value="NZ_JAAMPU010000103.1"/>
</dbReference>
<dbReference type="GO" id="GO:0055129">
    <property type="term" value="P:L-proline biosynthetic process"/>
    <property type="evidence" value="ECO:0007669"/>
    <property type="project" value="UniProtKB-UniRule"/>
</dbReference>
<keyword evidence="4" id="KW-0963">Cytoplasm</keyword>
<dbReference type="GO" id="GO:0004735">
    <property type="term" value="F:pyrroline-5-carboxylate reductase activity"/>
    <property type="evidence" value="ECO:0007669"/>
    <property type="project" value="UniProtKB-UniRule"/>
</dbReference>
<keyword evidence="4" id="KW-0028">Amino-acid biosynthesis</keyword>
<dbReference type="HAMAP" id="MF_01925">
    <property type="entry name" value="P5C_reductase"/>
    <property type="match status" value="1"/>
</dbReference>
<keyword evidence="10" id="KW-1185">Reference proteome</keyword>
<dbReference type="FunFam" id="1.10.3730.10:FF:000001">
    <property type="entry name" value="Pyrroline-5-carboxylate reductase"/>
    <property type="match status" value="1"/>
</dbReference>
<dbReference type="InterPro" id="IPR000304">
    <property type="entry name" value="Pyrroline-COOH_reductase"/>
</dbReference>
<dbReference type="PANTHER" id="PTHR11645:SF0">
    <property type="entry name" value="PYRROLINE-5-CARBOXYLATE REDUCTASE 3"/>
    <property type="match status" value="1"/>
</dbReference>
<comment type="subcellular location">
    <subcellularLocation>
        <location evidence="4">Cytoplasm</location>
    </subcellularLocation>
</comment>
<dbReference type="Pfam" id="PF14748">
    <property type="entry name" value="P5CR_dimer"/>
    <property type="match status" value="1"/>
</dbReference>
<gene>
    <name evidence="4 9" type="primary">proC</name>
    <name evidence="9" type="ORF">G6047_07535</name>
</gene>
<evidence type="ECO:0000256" key="1">
    <source>
        <dbReference type="ARBA" id="ARBA00005525"/>
    </source>
</evidence>
<organism evidence="9 10">
    <name type="scientific">Flavobacterium silvaticum</name>
    <dbReference type="NCBI Taxonomy" id="1852020"/>
    <lineage>
        <taxon>Bacteria</taxon>
        <taxon>Pseudomonadati</taxon>
        <taxon>Bacteroidota</taxon>
        <taxon>Flavobacteriia</taxon>
        <taxon>Flavobacteriales</taxon>
        <taxon>Flavobacteriaceae</taxon>
        <taxon>Flavobacterium</taxon>
    </lineage>
</organism>
<name>A0A972FKU9_9FLAO</name>
<evidence type="ECO:0000256" key="2">
    <source>
        <dbReference type="ARBA" id="ARBA00022857"/>
    </source>
</evidence>
<evidence type="ECO:0000256" key="5">
    <source>
        <dbReference type="NCBIfam" id="TIGR00112"/>
    </source>
</evidence>
<dbReference type="GO" id="GO:0005737">
    <property type="term" value="C:cytoplasm"/>
    <property type="evidence" value="ECO:0007669"/>
    <property type="project" value="UniProtKB-SubCell"/>
</dbReference>
<comment type="function">
    <text evidence="4">Catalyzes the reduction of 1-pyrroline-5-carboxylate (PCA) to L-proline.</text>
</comment>
<proteinExistence type="inferred from homology"/>
<keyword evidence="3 4" id="KW-0560">Oxidoreductase</keyword>
<feature type="domain" description="Pyrroline-5-carboxylate reductase dimerisation" evidence="8">
    <location>
        <begin position="159"/>
        <end position="263"/>
    </location>
</feature>
<sequence length="265" mass="27966">MKIAILGYGNMGKTYAQSFINSGVVKPADVFVLCKRPPLIINNTIPFENFSTNSSEVIPNADVIILSVKPQDFPELAKSISGKFNDNQLVLSVMAGVKMASIALSTGASKIVRSMPNVASQIGMGMTVFSASGNIGMENLMIVQNLLNTTGKSLYVSDEDKIDAATAVSGSGPAYVFYFMEAMMQAAQKLGFTESEAETLVGQTFMGAINLQNGSSLNGRELIAKVASKGGTTERALAVMDNASVTEIVSKAINAANQRARELGS</sequence>